<feature type="region of interest" description="Disordered" evidence="7">
    <location>
        <begin position="652"/>
        <end position="680"/>
    </location>
</feature>
<dbReference type="InterPro" id="IPR043358">
    <property type="entry name" value="GNL1-like"/>
</dbReference>
<dbReference type="SUPFAM" id="SSF52540">
    <property type="entry name" value="P-loop containing nucleoside triphosphate hydrolases"/>
    <property type="match status" value="1"/>
</dbReference>
<evidence type="ECO:0000313" key="10">
    <source>
        <dbReference type="Proteomes" id="UP000193642"/>
    </source>
</evidence>
<organism evidence="9 10">
    <name type="scientific">Rhizoclosmatium globosum</name>
    <dbReference type="NCBI Taxonomy" id="329046"/>
    <lineage>
        <taxon>Eukaryota</taxon>
        <taxon>Fungi</taxon>
        <taxon>Fungi incertae sedis</taxon>
        <taxon>Chytridiomycota</taxon>
        <taxon>Chytridiomycota incertae sedis</taxon>
        <taxon>Chytridiomycetes</taxon>
        <taxon>Chytridiales</taxon>
        <taxon>Chytriomycetaceae</taxon>
        <taxon>Rhizoclosmatium</taxon>
    </lineage>
</organism>
<feature type="region of interest" description="Disordered" evidence="7">
    <location>
        <begin position="1"/>
        <end position="50"/>
    </location>
</feature>
<comment type="function">
    <text evidence="4">Possible regulatory or functional link with the histocompatibility cluster.</text>
</comment>
<dbReference type="InterPro" id="IPR027417">
    <property type="entry name" value="P-loop_NTPase"/>
</dbReference>
<dbReference type="PROSITE" id="PS51721">
    <property type="entry name" value="G_CP"/>
    <property type="match status" value="1"/>
</dbReference>
<evidence type="ECO:0000256" key="3">
    <source>
        <dbReference type="ARBA" id="ARBA00023134"/>
    </source>
</evidence>
<proteinExistence type="predicted"/>
<comment type="caution">
    <text evidence="9">The sequence shown here is derived from an EMBL/GenBank/DDBJ whole genome shotgun (WGS) entry which is preliminary data.</text>
</comment>
<dbReference type="Gene3D" id="3.40.50.300">
    <property type="entry name" value="P-loop containing nucleotide triphosphate hydrolases"/>
    <property type="match status" value="1"/>
</dbReference>
<evidence type="ECO:0000259" key="8">
    <source>
        <dbReference type="PROSITE" id="PS51721"/>
    </source>
</evidence>
<reference evidence="9 10" key="1">
    <citation type="submission" date="2016-07" db="EMBL/GenBank/DDBJ databases">
        <title>Pervasive Adenine N6-methylation of Active Genes in Fungi.</title>
        <authorList>
            <consortium name="DOE Joint Genome Institute"/>
            <person name="Mondo S.J."/>
            <person name="Dannebaum R.O."/>
            <person name="Kuo R.C."/>
            <person name="Labutti K."/>
            <person name="Haridas S."/>
            <person name="Kuo A."/>
            <person name="Salamov A."/>
            <person name="Ahrendt S.R."/>
            <person name="Lipzen A."/>
            <person name="Sullivan W."/>
            <person name="Andreopoulos W.B."/>
            <person name="Clum A."/>
            <person name="Lindquist E."/>
            <person name="Daum C."/>
            <person name="Ramamoorthy G.K."/>
            <person name="Gryganskyi A."/>
            <person name="Culley D."/>
            <person name="Magnuson J.K."/>
            <person name="James T.Y."/>
            <person name="O'Malley M.A."/>
            <person name="Stajich J.E."/>
            <person name="Spatafora J.W."/>
            <person name="Visel A."/>
            <person name="Grigoriev I.V."/>
        </authorList>
    </citation>
    <scope>NUCLEOTIDE SEQUENCE [LARGE SCALE GENOMIC DNA]</scope>
    <source>
        <strain evidence="9 10">JEL800</strain>
    </source>
</reference>
<evidence type="ECO:0000256" key="2">
    <source>
        <dbReference type="ARBA" id="ARBA00022741"/>
    </source>
</evidence>
<evidence type="ECO:0000256" key="6">
    <source>
        <dbReference type="SAM" id="Coils"/>
    </source>
</evidence>
<dbReference type="InterPro" id="IPR030378">
    <property type="entry name" value="G_CP_dom"/>
</dbReference>
<sequence>MPKPFSAKQKKAQLQAKRDRLRHRNDGQSTDDDDFSNNAPSQSSTFGFREPVVLVVPPDESVRRLVEKTGANLKQTEKFVSTRGGGGSGKAAPSLVSVFAKLSAKEIDDRKRESQKPLKRVPQSALEIGFDDLYEKNKIISFPQRPPWSKGESKETVEEREEKYFQDWLDDIYSSWNPEDLSYFEHNLEVWRQLWRVVEISDIILFVVDARHPILHFPPTLFSYVVTKMRKKLVLVFNKIDLIDSPTLAAWSKYFESHHPGLHTASFSVYPPEAFLPPPETIDAAAPATRTKISKRVHRYVRAVGVSSVLKACRDVEIYDSKGKLVDWERMIAEEEAEKAQRELEEESRRLKDLESDRDVVEMGDLAVLDDVRGGGGRKQRHRLERENMLRSTTTTPANVTAEGLDESEDDEENDDLEPLHDDERISKEPEEGPIPRNDLITIGLIGHPNVGKSSLINGILGKKVVSTSATPGHTKHFQTIHLTKLVRLCDCPGLVFPAVLPKPVQILSGMYKIAQVQEPYSAVQYLAERVPIEKVLNLQPPIESDGSSLQQKQNHQDALDSYQWSAWDICEAFALQRGFLTPRVARPDVYRAANLLLRMANDGRLLLGFKPPGYFSELQRKLQAGEYEGGTKKYTGSKNVPVKSVLLRKGKEEVESDDGVWETERDDQPPAVTNKKGKAKGNAFALLANDD</sequence>
<feature type="compositionally biased region" description="Acidic residues" evidence="7">
    <location>
        <begin position="404"/>
        <end position="417"/>
    </location>
</feature>
<dbReference type="EMBL" id="MCGO01000012">
    <property type="protein sequence ID" value="ORY48050.1"/>
    <property type="molecule type" value="Genomic_DNA"/>
</dbReference>
<gene>
    <name evidence="9" type="ORF">BCR33DRAFT_848118</name>
</gene>
<feature type="domain" description="CP-type G" evidence="8">
    <location>
        <begin position="191"/>
        <end position="498"/>
    </location>
</feature>
<dbReference type="PRINTS" id="PR00326">
    <property type="entry name" value="GTP1OBG"/>
</dbReference>
<dbReference type="OrthoDB" id="61815at2759"/>
<feature type="compositionally biased region" description="Polar residues" evidence="7">
    <location>
        <begin position="36"/>
        <end position="46"/>
    </location>
</feature>
<evidence type="ECO:0000256" key="7">
    <source>
        <dbReference type="SAM" id="MobiDB-lite"/>
    </source>
</evidence>
<evidence type="ECO:0000256" key="1">
    <source>
        <dbReference type="ARBA" id="ARBA00022553"/>
    </source>
</evidence>
<evidence type="ECO:0000313" key="9">
    <source>
        <dbReference type="EMBL" id="ORY48050.1"/>
    </source>
</evidence>
<evidence type="ECO:0000256" key="4">
    <source>
        <dbReference type="ARBA" id="ARBA00037770"/>
    </source>
</evidence>
<keyword evidence="2" id="KW-0547">Nucleotide-binding</keyword>
<keyword evidence="6" id="KW-0175">Coiled coil</keyword>
<dbReference type="PANTHER" id="PTHR45709:SF3">
    <property type="entry name" value="GUANINE NUCLEOTIDE-BINDING PROTEIN-LIKE 1"/>
    <property type="match status" value="1"/>
</dbReference>
<dbReference type="Proteomes" id="UP000193642">
    <property type="component" value="Unassembled WGS sequence"/>
</dbReference>
<dbReference type="Pfam" id="PF01926">
    <property type="entry name" value="MMR_HSR1"/>
    <property type="match status" value="1"/>
</dbReference>
<keyword evidence="9" id="KW-0378">Hydrolase</keyword>
<dbReference type="InterPro" id="IPR006073">
    <property type="entry name" value="GTP-bd"/>
</dbReference>
<feature type="region of interest" description="Disordered" evidence="7">
    <location>
        <begin position="371"/>
        <end position="434"/>
    </location>
</feature>
<dbReference type="AlphaFoldDB" id="A0A1Y2CM14"/>
<keyword evidence="10" id="KW-1185">Reference proteome</keyword>
<keyword evidence="1" id="KW-0597">Phosphoprotein</keyword>
<dbReference type="PANTHER" id="PTHR45709">
    <property type="entry name" value="LARGE SUBUNIT GTPASE 1 HOMOLOG-RELATED"/>
    <property type="match status" value="1"/>
</dbReference>
<dbReference type="GO" id="GO:0005525">
    <property type="term" value="F:GTP binding"/>
    <property type="evidence" value="ECO:0007669"/>
    <property type="project" value="UniProtKB-KW"/>
</dbReference>
<keyword evidence="3" id="KW-0342">GTP-binding</keyword>
<name>A0A1Y2CM14_9FUNG</name>
<protein>
    <recommendedName>
        <fullName evidence="5">Guanine nucleotide-binding protein-like 1</fullName>
    </recommendedName>
</protein>
<accession>A0A1Y2CM14</accession>
<feature type="compositionally biased region" description="Basic and acidic residues" evidence="7">
    <location>
        <begin position="418"/>
        <end position="431"/>
    </location>
</feature>
<feature type="coiled-coil region" evidence="6">
    <location>
        <begin position="325"/>
        <end position="357"/>
    </location>
</feature>
<evidence type="ECO:0000256" key="5">
    <source>
        <dbReference type="ARBA" id="ARBA00039902"/>
    </source>
</evidence>
<dbReference type="STRING" id="329046.A0A1Y2CM14"/>
<dbReference type="GO" id="GO:0003924">
    <property type="term" value="F:GTPase activity"/>
    <property type="evidence" value="ECO:0007669"/>
    <property type="project" value="InterPro"/>
</dbReference>
<feature type="compositionally biased region" description="Polar residues" evidence="7">
    <location>
        <begin position="390"/>
        <end position="399"/>
    </location>
</feature>